<dbReference type="KEGG" id="lgi:LOTGIDRAFT_176502"/>
<gene>
    <name evidence="1" type="ORF">LOTGIDRAFT_176502</name>
</gene>
<accession>V4APV9</accession>
<evidence type="ECO:0000313" key="1">
    <source>
        <dbReference type="EMBL" id="ESO99247.1"/>
    </source>
</evidence>
<keyword evidence="2" id="KW-1185">Reference proteome</keyword>
<dbReference type="Proteomes" id="UP000030746">
    <property type="component" value="Unassembled WGS sequence"/>
</dbReference>
<dbReference type="HOGENOM" id="CLU_1526907_0_0_1"/>
<sequence>MASALVPEIEVLDEGQDPVGTNTVEEIQTGEKNAANIPIASDRNLTNALTTLQEKEKTTSKTNYKAELIANLRTLKESQILRKQQLLLELKREQLALEIELSMCENESAHPQFETTTPHQRRLSSVYDRCFCHWLPIDDRMWSGEVDFIYIENWAEDVDFTEGNIIYNKNFTIGLS</sequence>
<dbReference type="RefSeq" id="XP_009050065.1">
    <property type="nucleotide sequence ID" value="XM_009051817.1"/>
</dbReference>
<organism evidence="1 2">
    <name type="scientific">Lottia gigantea</name>
    <name type="common">Giant owl limpet</name>
    <dbReference type="NCBI Taxonomy" id="225164"/>
    <lineage>
        <taxon>Eukaryota</taxon>
        <taxon>Metazoa</taxon>
        <taxon>Spiralia</taxon>
        <taxon>Lophotrochozoa</taxon>
        <taxon>Mollusca</taxon>
        <taxon>Gastropoda</taxon>
        <taxon>Patellogastropoda</taxon>
        <taxon>Lottioidea</taxon>
        <taxon>Lottiidae</taxon>
        <taxon>Lottia</taxon>
    </lineage>
</organism>
<proteinExistence type="predicted"/>
<dbReference type="GeneID" id="20243807"/>
<protein>
    <submittedName>
        <fullName evidence="1">Uncharacterized protein</fullName>
    </submittedName>
</protein>
<dbReference type="AlphaFoldDB" id="V4APV9"/>
<dbReference type="EMBL" id="KB201039">
    <property type="protein sequence ID" value="ESO99247.1"/>
    <property type="molecule type" value="Genomic_DNA"/>
</dbReference>
<reference evidence="1 2" key="1">
    <citation type="journal article" date="2013" name="Nature">
        <title>Insights into bilaterian evolution from three spiralian genomes.</title>
        <authorList>
            <person name="Simakov O."/>
            <person name="Marletaz F."/>
            <person name="Cho S.J."/>
            <person name="Edsinger-Gonzales E."/>
            <person name="Havlak P."/>
            <person name="Hellsten U."/>
            <person name="Kuo D.H."/>
            <person name="Larsson T."/>
            <person name="Lv J."/>
            <person name="Arendt D."/>
            <person name="Savage R."/>
            <person name="Osoegawa K."/>
            <person name="de Jong P."/>
            <person name="Grimwood J."/>
            <person name="Chapman J.A."/>
            <person name="Shapiro H."/>
            <person name="Aerts A."/>
            <person name="Otillar R.P."/>
            <person name="Terry A.Y."/>
            <person name="Boore J.L."/>
            <person name="Grigoriev I.V."/>
            <person name="Lindberg D.R."/>
            <person name="Seaver E.C."/>
            <person name="Weisblat D.A."/>
            <person name="Putnam N.H."/>
            <person name="Rokhsar D.S."/>
        </authorList>
    </citation>
    <scope>NUCLEOTIDE SEQUENCE [LARGE SCALE GENOMIC DNA]</scope>
</reference>
<name>V4APV9_LOTGI</name>
<evidence type="ECO:0000313" key="2">
    <source>
        <dbReference type="Proteomes" id="UP000030746"/>
    </source>
</evidence>
<dbReference type="CTD" id="20243807"/>